<evidence type="ECO:0000313" key="2">
    <source>
        <dbReference type="Proteomes" id="UP000805649"/>
    </source>
</evidence>
<proteinExistence type="predicted"/>
<gene>
    <name evidence="1" type="ORF">CTRU02_200670</name>
</gene>
<evidence type="ECO:0000313" key="1">
    <source>
        <dbReference type="EMBL" id="KAL0942784.1"/>
    </source>
</evidence>
<dbReference type="Proteomes" id="UP000805649">
    <property type="component" value="Unassembled WGS sequence"/>
</dbReference>
<keyword evidence="2" id="KW-1185">Reference proteome</keyword>
<sequence>MAPIRVGIIGLSAKPAALSPGAWASTAFLPTFQNSPEYEIVALCNSSIEAACRSIEFHQLPESTRAYGNPDELADDPEVDLIVISVVVTKHLDLALPALQKRKQVFVEWPLGKTTQEAQQMTELAKNYGLQTLVGLQARGDPAVVHLKAIIESGEIGEIKSTSVLGTLFHIPPQFWVQGMEQYLDLKSGANSFHVVFGHFLDSFTYIIGDFDTNSISSILKTDTTEMAIYTPDRSKVAIPACPKTAPDHILVQGKLKSGATASINFRTTQATLDGVGIRWIITGSKGEIEVTTAESNWQAYSPSRTLKVKVFGSETRNVDLQSVDLGVAANVGRRGVNTALLLDAFAKGKQDQLAGFEAALKNHQLLDEILKKSGVNF</sequence>
<name>A0ACC3ZFC5_COLTU</name>
<protein>
    <submittedName>
        <fullName evidence="1">Oxidoreductase family protein</fullName>
    </submittedName>
</protein>
<accession>A0ACC3ZFC5</accession>
<organism evidence="1 2">
    <name type="scientific">Colletotrichum truncatum</name>
    <name type="common">Anthracnose fungus</name>
    <name type="synonym">Colletotrichum capsici</name>
    <dbReference type="NCBI Taxonomy" id="5467"/>
    <lineage>
        <taxon>Eukaryota</taxon>
        <taxon>Fungi</taxon>
        <taxon>Dikarya</taxon>
        <taxon>Ascomycota</taxon>
        <taxon>Pezizomycotina</taxon>
        <taxon>Sordariomycetes</taxon>
        <taxon>Hypocreomycetidae</taxon>
        <taxon>Glomerellales</taxon>
        <taxon>Glomerellaceae</taxon>
        <taxon>Colletotrichum</taxon>
        <taxon>Colletotrichum truncatum species complex</taxon>
    </lineage>
</organism>
<reference evidence="1 2" key="1">
    <citation type="journal article" date="2020" name="Phytopathology">
        <title>Genome Sequence Resources of Colletotrichum truncatum, C. plurivorum, C. musicola, and C. sojae: Four Species Pathogenic to Soybean (Glycine max).</title>
        <authorList>
            <person name="Rogerio F."/>
            <person name="Boufleur T.R."/>
            <person name="Ciampi-Guillardi M."/>
            <person name="Sukno S.A."/>
            <person name="Thon M.R."/>
            <person name="Massola Junior N.S."/>
            <person name="Baroncelli R."/>
        </authorList>
    </citation>
    <scope>NUCLEOTIDE SEQUENCE [LARGE SCALE GENOMIC DNA]</scope>
    <source>
        <strain evidence="1 2">CMES1059</strain>
    </source>
</reference>
<comment type="caution">
    <text evidence="1">The sequence shown here is derived from an EMBL/GenBank/DDBJ whole genome shotgun (WGS) entry which is preliminary data.</text>
</comment>
<dbReference type="EMBL" id="VUJX02000001">
    <property type="protein sequence ID" value="KAL0942784.1"/>
    <property type="molecule type" value="Genomic_DNA"/>
</dbReference>